<dbReference type="Gene3D" id="3.90.550.10">
    <property type="entry name" value="Spore Coat Polysaccharide Biosynthesis Protein SpsA, Chain A"/>
    <property type="match status" value="1"/>
</dbReference>
<dbReference type="AlphaFoldDB" id="X0RSV3"/>
<dbReference type="Pfam" id="PF00535">
    <property type="entry name" value="Glycos_transf_2"/>
    <property type="match status" value="1"/>
</dbReference>
<accession>X0RSV3</accession>
<protein>
    <recommendedName>
        <fullName evidence="1">Glycosyltransferase 2-like domain-containing protein</fullName>
    </recommendedName>
</protein>
<dbReference type="EMBL" id="BARS01004028">
    <property type="protein sequence ID" value="GAF71919.1"/>
    <property type="molecule type" value="Genomic_DNA"/>
</dbReference>
<dbReference type="CDD" id="cd00761">
    <property type="entry name" value="Glyco_tranf_GTA_type"/>
    <property type="match status" value="1"/>
</dbReference>
<dbReference type="InterPro" id="IPR029044">
    <property type="entry name" value="Nucleotide-diphossugar_trans"/>
</dbReference>
<sequence length="32" mass="3664">MPKVSVIIPTYNRSMLVKEAIQSVLKQSLKDF</sequence>
<gene>
    <name evidence="2" type="ORF">S01H1_07851</name>
</gene>
<feature type="non-terminal residue" evidence="2">
    <location>
        <position position="32"/>
    </location>
</feature>
<proteinExistence type="predicted"/>
<dbReference type="InterPro" id="IPR001173">
    <property type="entry name" value="Glyco_trans_2-like"/>
</dbReference>
<dbReference type="SUPFAM" id="SSF53448">
    <property type="entry name" value="Nucleotide-diphospho-sugar transferases"/>
    <property type="match status" value="1"/>
</dbReference>
<comment type="caution">
    <text evidence="2">The sequence shown here is derived from an EMBL/GenBank/DDBJ whole genome shotgun (WGS) entry which is preliminary data.</text>
</comment>
<feature type="domain" description="Glycosyltransferase 2-like" evidence="1">
    <location>
        <begin position="5"/>
        <end position="31"/>
    </location>
</feature>
<name>X0RSV3_9ZZZZ</name>
<evidence type="ECO:0000259" key="1">
    <source>
        <dbReference type="Pfam" id="PF00535"/>
    </source>
</evidence>
<organism evidence="2">
    <name type="scientific">marine sediment metagenome</name>
    <dbReference type="NCBI Taxonomy" id="412755"/>
    <lineage>
        <taxon>unclassified sequences</taxon>
        <taxon>metagenomes</taxon>
        <taxon>ecological metagenomes</taxon>
    </lineage>
</organism>
<reference evidence="2" key="1">
    <citation type="journal article" date="2014" name="Front. Microbiol.">
        <title>High frequency of phylogenetically diverse reductive dehalogenase-homologous genes in deep subseafloor sedimentary metagenomes.</title>
        <authorList>
            <person name="Kawai M."/>
            <person name="Futagami T."/>
            <person name="Toyoda A."/>
            <person name="Takaki Y."/>
            <person name="Nishi S."/>
            <person name="Hori S."/>
            <person name="Arai W."/>
            <person name="Tsubouchi T."/>
            <person name="Morono Y."/>
            <person name="Uchiyama I."/>
            <person name="Ito T."/>
            <person name="Fujiyama A."/>
            <person name="Inagaki F."/>
            <person name="Takami H."/>
        </authorList>
    </citation>
    <scope>NUCLEOTIDE SEQUENCE</scope>
    <source>
        <strain evidence="2">Expedition CK06-06</strain>
    </source>
</reference>
<evidence type="ECO:0000313" key="2">
    <source>
        <dbReference type="EMBL" id="GAF71919.1"/>
    </source>
</evidence>